<dbReference type="KEGG" id="ngg:RG540_CH27520"/>
<gene>
    <name evidence="2" type="ORF">RG540_CH27520</name>
</gene>
<organism evidence="2 3">
    <name type="scientific">Neorhizobium galegae bv. orientalis str. HAMBI 540</name>
    <dbReference type="NCBI Taxonomy" id="1028800"/>
    <lineage>
        <taxon>Bacteria</taxon>
        <taxon>Pseudomonadati</taxon>
        <taxon>Pseudomonadota</taxon>
        <taxon>Alphaproteobacteria</taxon>
        <taxon>Hyphomicrobiales</taxon>
        <taxon>Rhizobiaceae</taxon>
        <taxon>Rhizobium/Agrobacterium group</taxon>
        <taxon>Neorhizobium</taxon>
    </lineage>
</organism>
<feature type="compositionally biased region" description="Basic and acidic residues" evidence="1">
    <location>
        <begin position="29"/>
        <end position="40"/>
    </location>
</feature>
<proteinExistence type="predicted"/>
<dbReference type="OrthoDB" id="8293787at2"/>
<sequence>MPEERTAQEVIEHRGRPVRTAKHPSSGLHPKERLIDREKTPGAGSLPEPDAKDVDAGSE</sequence>
<dbReference type="AlphaFoldDB" id="A0A068SRU2"/>
<name>A0A068SRU2_NEOGA</name>
<dbReference type="RefSeq" id="WP_038588805.1">
    <property type="nucleotide sequence ID" value="NZ_HG938353.1"/>
</dbReference>
<dbReference type="EMBL" id="HG938353">
    <property type="protein sequence ID" value="CDN48918.1"/>
    <property type="molecule type" value="Genomic_DNA"/>
</dbReference>
<accession>A0A068SRU2</accession>
<keyword evidence="3" id="KW-1185">Reference proteome</keyword>
<evidence type="ECO:0000256" key="1">
    <source>
        <dbReference type="SAM" id="MobiDB-lite"/>
    </source>
</evidence>
<feature type="compositionally biased region" description="Basic and acidic residues" evidence="1">
    <location>
        <begin position="49"/>
        <end position="59"/>
    </location>
</feature>
<dbReference type="GeneID" id="24256506"/>
<reference evidence="3" key="1">
    <citation type="journal article" date="2014" name="BMC Genomics">
        <title>Genome sequencing of two Neorhizobium galegae strains reveals a noeT gene responsible for the unusual acetylation of the nodulation factors.</title>
        <authorList>
            <person name="Osterman J."/>
            <person name="Marsh J."/>
            <person name="Laine P.K."/>
            <person name="Zeng Z."/>
            <person name="Alatalo E."/>
            <person name="Sullivan J.T."/>
            <person name="Young J.P."/>
            <person name="Thomas-Oates J."/>
            <person name="Paulin L."/>
            <person name="Lindstrom K."/>
        </authorList>
    </citation>
    <scope>NUCLEOTIDE SEQUENCE [LARGE SCALE GENOMIC DNA]</scope>
    <source>
        <strain evidence="3">HAMBI 540</strain>
    </source>
</reference>
<protein>
    <submittedName>
        <fullName evidence="2">Uncharacterized protein</fullName>
    </submittedName>
</protein>
<dbReference type="HOGENOM" id="CLU_209839_0_0_5"/>
<dbReference type="Proteomes" id="UP000028181">
    <property type="component" value="Chromosome I"/>
</dbReference>
<dbReference type="PATRIC" id="fig|1028800.3.peg.2784"/>
<evidence type="ECO:0000313" key="2">
    <source>
        <dbReference type="EMBL" id="CDN48918.1"/>
    </source>
</evidence>
<feature type="region of interest" description="Disordered" evidence="1">
    <location>
        <begin position="1"/>
        <end position="59"/>
    </location>
</feature>
<evidence type="ECO:0000313" key="3">
    <source>
        <dbReference type="Proteomes" id="UP000028181"/>
    </source>
</evidence>
<dbReference type="eggNOG" id="ENOG5032FIK">
    <property type="taxonomic scope" value="Bacteria"/>
</dbReference>
<feature type="compositionally biased region" description="Basic and acidic residues" evidence="1">
    <location>
        <begin position="1"/>
        <end position="15"/>
    </location>
</feature>